<keyword evidence="2" id="KW-1185">Reference proteome</keyword>
<dbReference type="Proteomes" id="UP001218246">
    <property type="component" value="Unassembled WGS sequence"/>
</dbReference>
<dbReference type="InterPro" id="IPR026337">
    <property type="entry name" value="AKG_HExxH"/>
</dbReference>
<organism evidence="1 2">
    <name type="scientific">Ectobacillus antri</name>
    <dbReference type="NCBI Taxonomy" id="2486280"/>
    <lineage>
        <taxon>Bacteria</taxon>
        <taxon>Bacillati</taxon>
        <taxon>Bacillota</taxon>
        <taxon>Bacilli</taxon>
        <taxon>Bacillales</taxon>
        <taxon>Bacillaceae</taxon>
        <taxon>Ectobacillus</taxon>
    </lineage>
</organism>
<sequence length="291" mass="33404">MYSLIGVEEVIKTIYTLSHPYLQPGQNPSLIDIKLALRKHLSKIQPNVSRSELTEIEFILSGVRIESLLNALMIEREEMDKKTPEQLNQKDSLKKVMVGFDDLCKRANRISDIFRMVIDTIVVTTDVKISGSATISNAVGIMWVQPDNWWSNADILEALVHELTHTLLFLDEQRYGHYSKVESLNDEKTWVPSAIRNELRPINGVVHSIIVAAEILNLRKELHFKQDELNLHGNSRDLIIKTKNSLDAIMQKPASWNLLSKRMQFLLETTNKLMNSLYREIIGEEEYVAKP</sequence>
<comment type="caution">
    <text evidence="1">The sequence shown here is derived from an EMBL/GenBank/DDBJ whole genome shotgun (WGS) entry which is preliminary data.</text>
</comment>
<accession>A0ABT6HA31</accession>
<name>A0ABT6HA31_9BACI</name>
<dbReference type="EMBL" id="JARULN010000035">
    <property type="protein sequence ID" value="MDG5755584.1"/>
    <property type="molecule type" value="Genomic_DNA"/>
</dbReference>
<reference evidence="1 2" key="1">
    <citation type="submission" date="2023-04" db="EMBL/GenBank/DDBJ databases">
        <title>Ectobacillus antri isolated from activated sludge.</title>
        <authorList>
            <person name="Yan P."/>
            <person name="Liu X."/>
        </authorList>
    </citation>
    <scope>NUCLEOTIDE SEQUENCE [LARGE SCALE GENOMIC DNA]</scope>
    <source>
        <strain evidence="1 2">C18H</strain>
    </source>
</reference>
<dbReference type="NCBIfam" id="TIGR04267">
    <property type="entry name" value="mod_HExxH"/>
    <property type="match status" value="1"/>
</dbReference>
<proteinExistence type="predicted"/>
<evidence type="ECO:0000313" key="1">
    <source>
        <dbReference type="EMBL" id="MDG5755584.1"/>
    </source>
</evidence>
<dbReference type="RefSeq" id="WP_278018719.1">
    <property type="nucleotide sequence ID" value="NZ_JARRRY010000035.1"/>
</dbReference>
<evidence type="ECO:0000313" key="2">
    <source>
        <dbReference type="Proteomes" id="UP001218246"/>
    </source>
</evidence>
<gene>
    <name evidence="1" type="ORF">P6P90_16970</name>
</gene>
<protein>
    <submittedName>
        <fullName evidence="1">HEXXH motif-containing putative peptide modification protein</fullName>
    </submittedName>
</protein>